<accession>A0A917S1Q0</accession>
<dbReference type="RefSeq" id="WP_188893475.1">
    <property type="nucleotide sequence ID" value="NZ_BMMZ01000001.1"/>
</dbReference>
<gene>
    <name evidence="1" type="ORF">GCM10011575_03890</name>
</gene>
<dbReference type="Proteomes" id="UP000613840">
    <property type="component" value="Unassembled WGS sequence"/>
</dbReference>
<protein>
    <submittedName>
        <fullName evidence="1">Uncharacterized protein</fullName>
    </submittedName>
</protein>
<dbReference type="EMBL" id="BMMZ01000001">
    <property type="protein sequence ID" value="GGL49024.1"/>
    <property type="molecule type" value="Genomic_DNA"/>
</dbReference>
<comment type="caution">
    <text evidence="1">The sequence shown here is derived from an EMBL/GenBank/DDBJ whole genome shotgun (WGS) entry which is preliminary data.</text>
</comment>
<reference evidence="1" key="1">
    <citation type="journal article" date="2014" name="Int. J. Syst. Evol. Microbiol.">
        <title>Complete genome sequence of Corynebacterium casei LMG S-19264T (=DSM 44701T), isolated from a smear-ripened cheese.</title>
        <authorList>
            <consortium name="US DOE Joint Genome Institute (JGI-PGF)"/>
            <person name="Walter F."/>
            <person name="Albersmeier A."/>
            <person name="Kalinowski J."/>
            <person name="Ruckert C."/>
        </authorList>
    </citation>
    <scope>NUCLEOTIDE SEQUENCE</scope>
    <source>
        <strain evidence="1">CGMCC 4.7306</strain>
    </source>
</reference>
<name>A0A917S1Q0_9ACTN</name>
<sequence>MTRSSESAMDWPEDDPIEPITAIERASHVTTVDDLRRRWRSLMGDGGFGRTSLWIIWFDERGQQLPVVVPIDDLPAELEPDGVDNLIMIIGSPAELGAASVALLLSRPGPGSVIDEDRRRANQILAGVHRAQQRGALELKVWPLHLATTDSVRQLPVDDLL</sequence>
<keyword evidence="2" id="KW-1185">Reference proteome</keyword>
<dbReference type="AlphaFoldDB" id="A0A917S1Q0"/>
<evidence type="ECO:0000313" key="2">
    <source>
        <dbReference type="Proteomes" id="UP000613840"/>
    </source>
</evidence>
<reference evidence="1" key="2">
    <citation type="submission" date="2020-09" db="EMBL/GenBank/DDBJ databases">
        <authorList>
            <person name="Sun Q."/>
            <person name="Zhou Y."/>
        </authorList>
    </citation>
    <scope>NUCLEOTIDE SEQUENCE</scope>
    <source>
        <strain evidence="1">CGMCC 4.7306</strain>
    </source>
</reference>
<organism evidence="1 2">
    <name type="scientific">Microlunatus endophyticus</name>
    <dbReference type="NCBI Taxonomy" id="1716077"/>
    <lineage>
        <taxon>Bacteria</taxon>
        <taxon>Bacillati</taxon>
        <taxon>Actinomycetota</taxon>
        <taxon>Actinomycetes</taxon>
        <taxon>Propionibacteriales</taxon>
        <taxon>Propionibacteriaceae</taxon>
        <taxon>Microlunatus</taxon>
    </lineage>
</organism>
<proteinExistence type="predicted"/>
<evidence type="ECO:0000313" key="1">
    <source>
        <dbReference type="EMBL" id="GGL49024.1"/>
    </source>
</evidence>